<evidence type="ECO:0000313" key="1">
    <source>
        <dbReference type="EMBL" id="KAB8273581.1"/>
    </source>
</evidence>
<evidence type="ECO:0000313" key="2">
    <source>
        <dbReference type="Proteomes" id="UP000326289"/>
    </source>
</evidence>
<dbReference type="Proteomes" id="UP000326289">
    <property type="component" value="Unassembled WGS sequence"/>
</dbReference>
<gene>
    <name evidence="1" type="ORF">BDV30DRAFT_210480</name>
</gene>
<dbReference type="EMBL" id="ML732795">
    <property type="protein sequence ID" value="KAB8273581.1"/>
    <property type="molecule type" value="Genomic_DNA"/>
</dbReference>
<keyword evidence="2" id="KW-1185">Reference proteome</keyword>
<dbReference type="AlphaFoldDB" id="A0A5N6J3Z6"/>
<sequence>MCSALRRSGLRPIATCSPRNFDLVRSYGPLHLVFQFVFLDAPFESLPGPGEGSFSNSLKPFFRWHCDQRAVDTFDIDADEVERERETVRRALLMRLKCMTAEREKLLVSGRSVLLDQNRLSLPSVHVRGIRDPWLPVGKRLMETYYTMDHAEVVSF</sequence>
<protein>
    <submittedName>
        <fullName evidence="1">Uncharacterized protein</fullName>
    </submittedName>
</protein>
<organism evidence="1 2">
    <name type="scientific">Aspergillus minisclerotigenes</name>
    <dbReference type="NCBI Taxonomy" id="656917"/>
    <lineage>
        <taxon>Eukaryota</taxon>
        <taxon>Fungi</taxon>
        <taxon>Dikarya</taxon>
        <taxon>Ascomycota</taxon>
        <taxon>Pezizomycotina</taxon>
        <taxon>Eurotiomycetes</taxon>
        <taxon>Eurotiomycetidae</taxon>
        <taxon>Eurotiales</taxon>
        <taxon>Aspergillaceae</taxon>
        <taxon>Aspergillus</taxon>
        <taxon>Aspergillus subgen. Circumdati</taxon>
    </lineage>
</organism>
<dbReference type="Gene3D" id="3.40.50.720">
    <property type="entry name" value="NAD(P)-binding Rossmann-like Domain"/>
    <property type="match status" value="1"/>
</dbReference>
<name>A0A5N6J3Z6_9EURO</name>
<reference evidence="1 2" key="1">
    <citation type="submission" date="2019-04" db="EMBL/GenBank/DDBJ databases">
        <title>Fungal friends and foes A comparative genomics study of 23 Aspergillus species from section Flavi.</title>
        <authorList>
            <consortium name="DOE Joint Genome Institute"/>
            <person name="Kjaerbolling I."/>
            <person name="Vesth T.C."/>
            <person name="Frisvad J.C."/>
            <person name="Nybo J.L."/>
            <person name="Theobald S."/>
            <person name="Kildgaard S."/>
            <person name="Petersen T.I."/>
            <person name="Kuo A."/>
            <person name="Sato A."/>
            <person name="Lyhne E.K."/>
            <person name="Kogle M.E."/>
            <person name="Wiebenga A."/>
            <person name="Kun R.S."/>
            <person name="Lubbers R.J."/>
            <person name="Makela M.R."/>
            <person name="Barry K."/>
            <person name="Chovatia M."/>
            <person name="Clum A."/>
            <person name="Daum C."/>
            <person name="Haridas S."/>
            <person name="He G."/>
            <person name="LaButti K."/>
            <person name="Lipzen A."/>
            <person name="Mondo S."/>
            <person name="Pangilinan J."/>
            <person name="Riley R."/>
            <person name="Salamov A."/>
            <person name="Simmons B.A."/>
            <person name="Magnuson J.K."/>
            <person name="Henrissat B."/>
            <person name="Mortensen U.H."/>
            <person name="Larsen T.O."/>
            <person name="De vries R.P."/>
            <person name="Grigoriev I.V."/>
            <person name="Machida M."/>
            <person name="Baker S.E."/>
            <person name="Andersen M.R."/>
        </authorList>
    </citation>
    <scope>NUCLEOTIDE SEQUENCE [LARGE SCALE GENOMIC DNA]</scope>
    <source>
        <strain evidence="1 2">CBS 117635</strain>
    </source>
</reference>
<proteinExistence type="predicted"/>
<accession>A0A5N6J3Z6</accession>